<dbReference type="PANTHER" id="PTHR40861:SF1">
    <property type="entry name" value="PHOSPHATIDATE PHOSPHATASE APP1 CATALYTIC DOMAIN-CONTAINING PROTEIN"/>
    <property type="match status" value="1"/>
</dbReference>
<evidence type="ECO:0000313" key="2">
    <source>
        <dbReference type="EMBL" id="CCI43302.1"/>
    </source>
</evidence>
<gene>
    <name evidence="2" type="ORF">BN9_040860</name>
</gene>
<dbReference type="PANTHER" id="PTHR40861">
    <property type="entry name" value="DUF2183 DOMAIN-CONTAINING PROTEIN"/>
    <property type="match status" value="1"/>
</dbReference>
<feature type="domain" description="Phosphatidate phosphatase APP1 catalytic" evidence="1">
    <location>
        <begin position="299"/>
        <end position="445"/>
    </location>
</feature>
<dbReference type="AlphaFoldDB" id="A0A024GAF2"/>
<sequence>MQVVSIYASKFRPFIRTTVKVHNQNVWCAPFSTWRIAANGLQQKWIAMKQRTVWRYRKLKDKNAVIVFSTDQQQEKEVLFNLSTKTENDTMAFDRVLQRVSASTLNGILRFMLYGSTADVRLRILNVLTRERLDEITVSNRAIIVHAIQSCLISSFLTEKSKIQLRKAVIQILLGTYEKDLSVLKELIHTNPDAVALMQPSTACGSVRIQNTPLWKSPYSKFALERMKNWLQTLQNVTKASRERRKRRRYNLKVPTVSHYYGDLTDLIYNTSNVTEIVRIMQHIATEAAKVAQSRPNLIKVISDIDDTLIAGWLEQRYPLNTMYPGVSQLFTKISHGLSSFDEHGPCVTFLTARPRGWLNVGRYLTVQHLNNLGLPSPTVMNGTVQGLISNKKIALHKFENFKRFATIFPEFKFVFFGDSGQGDALAASLMLEQYSDQVIAAFVHDINPQESKTGDGQSKRIHEESGIVFYKNYVAAALGAFNKKLITADDLKYIADKSMEELAALDFVKLSDQKELRQHELLEEVSLVEKLIS</sequence>
<proteinExistence type="predicted"/>
<protein>
    <recommendedName>
        <fullName evidence="1">Phosphatidate phosphatase APP1 catalytic domain-containing protein</fullName>
    </recommendedName>
</protein>
<evidence type="ECO:0000313" key="3">
    <source>
        <dbReference type="Proteomes" id="UP000053237"/>
    </source>
</evidence>
<keyword evidence="3" id="KW-1185">Reference proteome</keyword>
<dbReference type="Proteomes" id="UP000053237">
    <property type="component" value="Unassembled WGS sequence"/>
</dbReference>
<dbReference type="EMBL" id="CAIX01000046">
    <property type="protein sequence ID" value="CCI43302.1"/>
    <property type="molecule type" value="Genomic_DNA"/>
</dbReference>
<dbReference type="InterPro" id="IPR019236">
    <property type="entry name" value="APP1_cat"/>
</dbReference>
<name>A0A024GAF2_9STRA</name>
<reference evidence="2 3" key="1">
    <citation type="submission" date="2012-05" db="EMBL/GenBank/DDBJ databases">
        <title>Recombination and specialization in a pathogen metapopulation.</title>
        <authorList>
            <person name="Gardiner A."/>
            <person name="Kemen E."/>
            <person name="Schultz-Larsen T."/>
            <person name="MacLean D."/>
            <person name="Van Oosterhout C."/>
            <person name="Jones J.D.G."/>
        </authorList>
    </citation>
    <scope>NUCLEOTIDE SEQUENCE [LARGE SCALE GENOMIC DNA]</scope>
    <source>
        <strain evidence="2 3">Ac Nc2</strain>
    </source>
</reference>
<evidence type="ECO:0000259" key="1">
    <source>
        <dbReference type="Pfam" id="PF09949"/>
    </source>
</evidence>
<dbReference type="OrthoDB" id="2117591at2759"/>
<dbReference type="Pfam" id="PF09949">
    <property type="entry name" value="APP1_cat"/>
    <property type="match status" value="1"/>
</dbReference>
<comment type="caution">
    <text evidence="2">The sequence shown here is derived from an EMBL/GenBank/DDBJ whole genome shotgun (WGS) entry which is preliminary data.</text>
</comment>
<accession>A0A024GAF2</accession>
<dbReference type="GO" id="GO:0008195">
    <property type="term" value="F:phosphatidate phosphatase activity"/>
    <property type="evidence" value="ECO:0007669"/>
    <property type="project" value="InterPro"/>
</dbReference>
<organism evidence="2 3">
    <name type="scientific">Albugo candida</name>
    <dbReference type="NCBI Taxonomy" id="65357"/>
    <lineage>
        <taxon>Eukaryota</taxon>
        <taxon>Sar</taxon>
        <taxon>Stramenopiles</taxon>
        <taxon>Oomycota</taxon>
        <taxon>Peronosporomycetes</taxon>
        <taxon>Albuginales</taxon>
        <taxon>Albuginaceae</taxon>
        <taxon>Albugo</taxon>
    </lineage>
</organism>
<dbReference type="InParanoid" id="A0A024GAF2"/>